<dbReference type="NCBIfam" id="NF004801">
    <property type="entry name" value="PRK06151.1"/>
    <property type="match status" value="1"/>
</dbReference>
<dbReference type="EMBL" id="JACBXS010000009">
    <property type="protein sequence ID" value="NYS24561.1"/>
    <property type="molecule type" value="Genomic_DNA"/>
</dbReference>
<accession>A0A7Z0KYK1</accession>
<evidence type="ECO:0000313" key="5">
    <source>
        <dbReference type="Proteomes" id="UP000529417"/>
    </source>
</evidence>
<keyword evidence="2 4" id="KW-0378">Hydrolase</keyword>
<dbReference type="RefSeq" id="WP_179905267.1">
    <property type="nucleotide sequence ID" value="NZ_JACBXS010000009.1"/>
</dbReference>
<evidence type="ECO:0000259" key="3">
    <source>
        <dbReference type="Pfam" id="PF01979"/>
    </source>
</evidence>
<name>A0A7Z0KYK1_9RHOB</name>
<dbReference type="Gene3D" id="3.20.20.140">
    <property type="entry name" value="Metal-dependent hydrolases"/>
    <property type="match status" value="1"/>
</dbReference>
<dbReference type="GO" id="GO:0016810">
    <property type="term" value="F:hydrolase activity, acting on carbon-nitrogen (but not peptide) bonds"/>
    <property type="evidence" value="ECO:0007669"/>
    <property type="project" value="InterPro"/>
</dbReference>
<dbReference type="Pfam" id="PF01979">
    <property type="entry name" value="Amidohydro_1"/>
    <property type="match status" value="1"/>
</dbReference>
<feature type="domain" description="Amidohydrolase-related" evidence="3">
    <location>
        <begin position="97"/>
        <end position="439"/>
    </location>
</feature>
<dbReference type="InterPro" id="IPR050287">
    <property type="entry name" value="MTA/SAH_deaminase"/>
</dbReference>
<comment type="caution">
    <text evidence="4">The sequence shown here is derived from an EMBL/GenBank/DDBJ whole genome shotgun (WGS) entry which is preliminary data.</text>
</comment>
<dbReference type="InterPro" id="IPR032466">
    <property type="entry name" value="Metal_Hydrolase"/>
</dbReference>
<reference evidence="4 5" key="1">
    <citation type="journal article" date="2000" name="Arch. Microbiol.">
        <title>Rhodobaca bogoriensis gen. nov. and sp. nov., an alkaliphilic purple nonsulfur bacterium from African Rift Valley soda lakes.</title>
        <authorList>
            <person name="Milford A.D."/>
            <person name="Achenbach L.A."/>
            <person name="Jung D.O."/>
            <person name="Madigan M.T."/>
        </authorList>
    </citation>
    <scope>NUCLEOTIDE SEQUENCE [LARGE SCALE GENOMIC DNA]</scope>
    <source>
        <strain evidence="4 5">2376</strain>
    </source>
</reference>
<dbReference type="SUPFAM" id="SSF51556">
    <property type="entry name" value="Metallo-dependent hydrolases"/>
    <property type="match status" value="1"/>
</dbReference>
<dbReference type="Gene3D" id="2.30.40.10">
    <property type="entry name" value="Urease, subunit C, domain 1"/>
    <property type="match status" value="1"/>
</dbReference>
<dbReference type="AlphaFoldDB" id="A0A7Z0KYK1"/>
<comment type="similarity">
    <text evidence="1">Belongs to the metallo-dependent hydrolases superfamily. ATZ/TRZ family.</text>
</comment>
<protein>
    <submittedName>
        <fullName evidence="4">Amidohydrolase family protein</fullName>
    </submittedName>
</protein>
<evidence type="ECO:0000256" key="1">
    <source>
        <dbReference type="ARBA" id="ARBA00006745"/>
    </source>
</evidence>
<organism evidence="4 5">
    <name type="scientific">Rhabdonatronobacter sediminivivens</name>
    <dbReference type="NCBI Taxonomy" id="2743469"/>
    <lineage>
        <taxon>Bacteria</taxon>
        <taxon>Pseudomonadati</taxon>
        <taxon>Pseudomonadota</taxon>
        <taxon>Alphaproteobacteria</taxon>
        <taxon>Rhodobacterales</taxon>
        <taxon>Paracoccaceae</taxon>
        <taxon>Rhabdonatronobacter</taxon>
    </lineage>
</organism>
<keyword evidence="5" id="KW-1185">Reference proteome</keyword>
<dbReference type="Proteomes" id="UP000529417">
    <property type="component" value="Unassembled WGS sequence"/>
</dbReference>
<evidence type="ECO:0000256" key="2">
    <source>
        <dbReference type="ARBA" id="ARBA00022801"/>
    </source>
</evidence>
<dbReference type="PANTHER" id="PTHR43794">
    <property type="entry name" value="AMINOHYDROLASE SSNA-RELATED"/>
    <property type="match status" value="1"/>
</dbReference>
<proteinExistence type="inferred from homology"/>
<dbReference type="SUPFAM" id="SSF51338">
    <property type="entry name" value="Composite domain of metallo-dependent hydrolases"/>
    <property type="match status" value="1"/>
</dbReference>
<evidence type="ECO:0000313" key="4">
    <source>
        <dbReference type="EMBL" id="NYS24561.1"/>
    </source>
</evidence>
<dbReference type="PANTHER" id="PTHR43794:SF11">
    <property type="entry name" value="AMIDOHYDROLASE-RELATED DOMAIN-CONTAINING PROTEIN"/>
    <property type="match status" value="1"/>
</dbReference>
<sequence>MTDGLDILRLGARPEGPTALTADWVLAWRNGGHCLLRGAEVVIDGARIINAVPAGRGEAMRRIDFGHALISPGFIDLDALSDLDTTILGVDNHPAWAKGRVWPESYVQRGPYEMYSPEELAFQKRFAFAELLRNGITTAAPIASLFYREWGETVAEFDAAAEAAAELGLRVYLGPAYRAGGMVLTAPGRMEPRFDAARGMDGLADAVRFVETHDMTHGGLIRGLLAPDRVETCTAALLQRTMTEAERLDCPVRLHCAQGAMEVDTVQALHGTTAPRWLAELGVLSPRLLAPHATRADAGDLALYAEHGVHIVHCPLVSARGGGTLDVRAARAQGINVAMGTDTAPPDMLLNLAVGQMVGRIVTGDPGALSAAEMFDLATTSGARALGRNDLGRLEPGACADIAVFDLDQGITPTIDPVQSLVLGASGRVTRAVFVDGRLSMRDGAVAGLDDTARAQAQGQFDRLVARYPDRTWDHPPVTDIFPPSFPMEDLRDA</sequence>
<dbReference type="InterPro" id="IPR011059">
    <property type="entry name" value="Metal-dep_hydrolase_composite"/>
</dbReference>
<dbReference type="InterPro" id="IPR006680">
    <property type="entry name" value="Amidohydro-rel"/>
</dbReference>
<gene>
    <name evidence="4" type="ORF">HUK65_06105</name>
</gene>